<dbReference type="AlphaFoldDB" id="A0A380CB48"/>
<evidence type="ECO:0008006" key="3">
    <source>
        <dbReference type="Google" id="ProtNLM"/>
    </source>
</evidence>
<reference evidence="1 2" key="1">
    <citation type="submission" date="2018-06" db="EMBL/GenBank/DDBJ databases">
        <authorList>
            <consortium name="Pathogen Informatics"/>
            <person name="Doyle S."/>
        </authorList>
    </citation>
    <scope>NUCLEOTIDE SEQUENCE [LARGE SCALE GENOMIC DNA]</scope>
    <source>
        <strain evidence="1 2">NCTC11388</strain>
    </source>
</reference>
<dbReference type="SUPFAM" id="SSF49464">
    <property type="entry name" value="Carboxypeptidase regulatory domain-like"/>
    <property type="match status" value="1"/>
</dbReference>
<evidence type="ECO:0000313" key="1">
    <source>
        <dbReference type="EMBL" id="SUJ15796.1"/>
    </source>
</evidence>
<sequence>MRTRLYILFFILFLGKINPLFAQKQIEGIVFDMDTKQRIAKVNIRNVTGGGEVFNNSKGEFQIKAKKGDILIASSKGFHGDTVKVEDSPVILFYLKRATIYLQEVTVKGRKTPEEILQQERENYNKAYRLADPGSVFSVGPTGAGVSINAIYSLFSREVKNAKRLTRLIENDYKENMIDYKFTEALVVKVTGLKDERLKDFMTQYRPSYFFVISATEYQMTTYIQSSYEQYISNPALKRLPLLPDITLDIKPYK</sequence>
<protein>
    <recommendedName>
        <fullName evidence="3">TonB-linked outer membrane protein, SusC/RagA family</fullName>
    </recommendedName>
</protein>
<name>A0A380CB48_SPHSI</name>
<proteinExistence type="predicted"/>
<accession>A0A380CB48</accession>
<gene>
    <name evidence="1" type="ORF">NCTC11388_02528</name>
</gene>
<dbReference type="EMBL" id="UGYW01000002">
    <property type="protein sequence ID" value="SUJ15796.1"/>
    <property type="molecule type" value="Genomic_DNA"/>
</dbReference>
<dbReference type="InterPro" id="IPR008969">
    <property type="entry name" value="CarboxyPept-like_regulatory"/>
</dbReference>
<organism evidence="1 2">
    <name type="scientific">Sphingobacterium spiritivorum</name>
    <name type="common">Flavobacterium spiritivorum</name>
    <dbReference type="NCBI Taxonomy" id="258"/>
    <lineage>
        <taxon>Bacteria</taxon>
        <taxon>Pseudomonadati</taxon>
        <taxon>Bacteroidota</taxon>
        <taxon>Sphingobacteriia</taxon>
        <taxon>Sphingobacteriales</taxon>
        <taxon>Sphingobacteriaceae</taxon>
        <taxon>Sphingobacterium</taxon>
    </lineage>
</organism>
<dbReference type="Proteomes" id="UP000254893">
    <property type="component" value="Unassembled WGS sequence"/>
</dbReference>
<evidence type="ECO:0000313" key="2">
    <source>
        <dbReference type="Proteomes" id="UP000254893"/>
    </source>
</evidence>